<dbReference type="Proteomes" id="UP000305100">
    <property type="component" value="Unassembled WGS sequence"/>
</dbReference>
<protein>
    <submittedName>
        <fullName evidence="1">DUF4828 domain-containing protein</fullName>
    </submittedName>
</protein>
<evidence type="ECO:0000313" key="2">
    <source>
        <dbReference type="Proteomes" id="UP000305100"/>
    </source>
</evidence>
<name>A0A5R9CUE9_9LACO</name>
<dbReference type="AlphaFoldDB" id="A0A5R9CUE9"/>
<evidence type="ECO:0000313" key="1">
    <source>
        <dbReference type="EMBL" id="TLQ19114.1"/>
    </source>
</evidence>
<gene>
    <name evidence="1" type="ORF">FEZ41_08115</name>
</gene>
<dbReference type="EMBL" id="VBSX01000017">
    <property type="protein sequence ID" value="TLQ19114.1"/>
    <property type="molecule type" value="Genomic_DNA"/>
</dbReference>
<reference evidence="1 2" key="1">
    <citation type="submission" date="2019-05" db="EMBL/GenBank/DDBJ databases">
        <title>The metagenome of a microbial culture collection derived from dairy environment covers the genomic content of the human microbiome.</title>
        <authorList>
            <person name="Roder T."/>
            <person name="Wuthrich D."/>
            <person name="Sattari Z."/>
            <person name="Von Ah U."/>
            <person name="Bar C."/>
            <person name="Ronchi F."/>
            <person name="Macpherson A.J."/>
            <person name="Ganal-Vonarburg S.C."/>
            <person name="Bruggmann R."/>
            <person name="Vergeres G."/>
        </authorList>
    </citation>
    <scope>NUCLEOTIDE SEQUENCE [LARGE SCALE GENOMIC DNA]</scope>
    <source>
        <strain evidence="1 2">FAM 1079</strain>
    </source>
</reference>
<accession>A0A5R9CUE9</accession>
<sequence length="123" mass="14546">MFLLRKSKFAIFLVSFLVGVFHTPKRPAKSTDQIDPLFFAGTWYFTDRRKREHRIEIGPDLQLTIDGENLSAKVSEIQKYEVSYIDRYGYKLEIRANETRPVKFYDESENMTFDLRPDSARLN</sequence>
<dbReference type="InterPro" id="IPR032254">
    <property type="entry name" value="DUF4828"/>
</dbReference>
<proteinExistence type="predicted"/>
<dbReference type="Pfam" id="PF16110">
    <property type="entry name" value="DUF4828"/>
    <property type="match status" value="1"/>
</dbReference>
<organism evidence="1 2">
    <name type="scientific">Lentilactobacillus parafarraginis</name>
    <dbReference type="NCBI Taxonomy" id="390842"/>
    <lineage>
        <taxon>Bacteria</taxon>
        <taxon>Bacillati</taxon>
        <taxon>Bacillota</taxon>
        <taxon>Bacilli</taxon>
        <taxon>Lactobacillales</taxon>
        <taxon>Lactobacillaceae</taxon>
        <taxon>Lentilactobacillus</taxon>
    </lineage>
</organism>
<comment type="caution">
    <text evidence="1">The sequence shown here is derived from an EMBL/GenBank/DDBJ whole genome shotgun (WGS) entry which is preliminary data.</text>
</comment>
<dbReference type="RefSeq" id="WP_054732130.1">
    <property type="nucleotide sequence ID" value="NZ_VBSX01000017.1"/>
</dbReference>
<dbReference type="OrthoDB" id="2246468at2"/>